<evidence type="ECO:0000313" key="2">
    <source>
        <dbReference type="EMBL" id="MBX61084.1"/>
    </source>
</evidence>
<sequence length="56" mass="6425">MPLIFHSDGVVFGLGFVGLININVFSLLHAVIILQITFSFYISHYLQILNDETWEE</sequence>
<feature type="transmembrane region" description="Helical" evidence="1">
    <location>
        <begin position="12"/>
        <end position="34"/>
    </location>
</feature>
<name>A0A2P2Q257_RHIMU</name>
<dbReference type="EMBL" id="GGEC01080600">
    <property type="protein sequence ID" value="MBX61084.1"/>
    <property type="molecule type" value="Transcribed_RNA"/>
</dbReference>
<reference evidence="2" key="1">
    <citation type="submission" date="2018-02" db="EMBL/GenBank/DDBJ databases">
        <title>Rhizophora mucronata_Transcriptome.</title>
        <authorList>
            <person name="Meera S.P."/>
            <person name="Sreeshan A."/>
            <person name="Augustine A."/>
        </authorList>
    </citation>
    <scope>NUCLEOTIDE SEQUENCE</scope>
    <source>
        <tissue evidence="2">Leaf</tissue>
    </source>
</reference>
<protein>
    <submittedName>
        <fullName evidence="2">Uncharacterized protein</fullName>
    </submittedName>
</protein>
<proteinExistence type="predicted"/>
<accession>A0A2P2Q257</accession>
<keyword evidence="1" id="KW-0812">Transmembrane</keyword>
<keyword evidence="1" id="KW-1133">Transmembrane helix</keyword>
<evidence type="ECO:0000256" key="1">
    <source>
        <dbReference type="SAM" id="Phobius"/>
    </source>
</evidence>
<keyword evidence="1" id="KW-0472">Membrane</keyword>
<dbReference type="AlphaFoldDB" id="A0A2P2Q257"/>
<organism evidence="2">
    <name type="scientific">Rhizophora mucronata</name>
    <name type="common">Asiatic mangrove</name>
    <dbReference type="NCBI Taxonomy" id="61149"/>
    <lineage>
        <taxon>Eukaryota</taxon>
        <taxon>Viridiplantae</taxon>
        <taxon>Streptophyta</taxon>
        <taxon>Embryophyta</taxon>
        <taxon>Tracheophyta</taxon>
        <taxon>Spermatophyta</taxon>
        <taxon>Magnoliopsida</taxon>
        <taxon>eudicotyledons</taxon>
        <taxon>Gunneridae</taxon>
        <taxon>Pentapetalae</taxon>
        <taxon>rosids</taxon>
        <taxon>fabids</taxon>
        <taxon>Malpighiales</taxon>
        <taxon>Rhizophoraceae</taxon>
        <taxon>Rhizophora</taxon>
    </lineage>
</organism>